<evidence type="ECO:0000256" key="4">
    <source>
        <dbReference type="SAM" id="MobiDB-lite"/>
    </source>
</evidence>
<dbReference type="InterPro" id="IPR006016">
    <property type="entry name" value="UspA"/>
</dbReference>
<evidence type="ECO:0000256" key="1">
    <source>
        <dbReference type="ARBA" id="ARBA00008791"/>
    </source>
</evidence>
<dbReference type="PANTHER" id="PTHR46268:SF27">
    <property type="entry name" value="UNIVERSAL STRESS PROTEIN RV2623"/>
    <property type="match status" value="1"/>
</dbReference>
<dbReference type="Gene3D" id="3.40.50.620">
    <property type="entry name" value="HUPs"/>
    <property type="match status" value="2"/>
</dbReference>
<gene>
    <name evidence="6" type="ORF">ATL31_0299</name>
</gene>
<dbReference type="Proteomes" id="UP000233781">
    <property type="component" value="Unassembled WGS sequence"/>
</dbReference>
<dbReference type="InterPro" id="IPR006015">
    <property type="entry name" value="Universal_stress_UspA"/>
</dbReference>
<evidence type="ECO:0000256" key="2">
    <source>
        <dbReference type="ARBA" id="ARBA00022741"/>
    </source>
</evidence>
<feature type="domain" description="UspA" evidence="5">
    <location>
        <begin position="159"/>
        <end position="295"/>
    </location>
</feature>
<keyword evidence="2" id="KW-0547">Nucleotide-binding</keyword>
<dbReference type="SUPFAM" id="SSF52402">
    <property type="entry name" value="Adenine nucleotide alpha hydrolases-like"/>
    <property type="match status" value="2"/>
</dbReference>
<dbReference type="EMBL" id="PJNE01000001">
    <property type="protein sequence ID" value="PKW25507.1"/>
    <property type="molecule type" value="Genomic_DNA"/>
</dbReference>
<keyword evidence="7" id="KW-1185">Reference proteome</keyword>
<protein>
    <submittedName>
        <fullName evidence="6">Nucleotide-binding universal stress UspA family protein</fullName>
    </submittedName>
</protein>
<dbReference type="OrthoDB" id="267918at2"/>
<evidence type="ECO:0000256" key="3">
    <source>
        <dbReference type="ARBA" id="ARBA00022840"/>
    </source>
</evidence>
<feature type="domain" description="UspA" evidence="5">
    <location>
        <begin position="6"/>
        <end position="148"/>
    </location>
</feature>
<keyword evidence="3" id="KW-0067">ATP-binding</keyword>
<dbReference type="Pfam" id="PF00582">
    <property type="entry name" value="Usp"/>
    <property type="match status" value="2"/>
</dbReference>
<dbReference type="PRINTS" id="PR01438">
    <property type="entry name" value="UNVRSLSTRESS"/>
</dbReference>
<proteinExistence type="inferred from homology"/>
<name>A0A2N3YF69_9MICO</name>
<dbReference type="GO" id="GO:0005524">
    <property type="term" value="F:ATP binding"/>
    <property type="evidence" value="ECO:0007669"/>
    <property type="project" value="UniProtKB-KW"/>
</dbReference>
<comment type="similarity">
    <text evidence="1">Belongs to the universal stress protein A family.</text>
</comment>
<dbReference type="RefSeq" id="WP_101394212.1">
    <property type="nucleotide sequence ID" value="NZ_PJNE01000001.1"/>
</dbReference>
<dbReference type="PANTHER" id="PTHR46268">
    <property type="entry name" value="STRESS RESPONSE PROTEIN NHAX"/>
    <property type="match status" value="1"/>
</dbReference>
<dbReference type="AlphaFoldDB" id="A0A2N3YF69"/>
<feature type="region of interest" description="Disordered" evidence="4">
    <location>
        <begin position="294"/>
        <end position="325"/>
    </location>
</feature>
<comment type="caution">
    <text evidence="6">The sequence shown here is derived from an EMBL/GenBank/DDBJ whole genome shotgun (WGS) entry which is preliminary data.</text>
</comment>
<accession>A0A2N3YF69</accession>
<evidence type="ECO:0000313" key="7">
    <source>
        <dbReference type="Proteomes" id="UP000233781"/>
    </source>
</evidence>
<dbReference type="InterPro" id="IPR014729">
    <property type="entry name" value="Rossmann-like_a/b/a_fold"/>
</dbReference>
<evidence type="ECO:0000259" key="5">
    <source>
        <dbReference type="Pfam" id="PF00582"/>
    </source>
</evidence>
<sequence>MNSTLRPIVVGVDLAGSSEPALEWAAAEAARRGRPLRILHAYPPPTYPSTGAGLLPGGTVVTLGEELRKAAVAEVADCAVRVRVAHPDLEVQTFTHCGPAAATLLEASRHAETVVLGSRGLSTVAGIVLGSVSTPVCARSVAPVVVVRYSPHAAPDAPVVVGVDGSGTSRAALAFAAAQASSRRVGLTVVHTWRVDGTEGDGSSLGWSTGWGRLPEEEEAVLAEAVAGLGEQFPDVVVHREVVSDYTADALERLSRDACLLVVGTHGRGTVSGWLRGSVSQAVLRAAPCPVAVVHPAPDEDDHVGGDPPGSIEPAVPASPAHDSA</sequence>
<evidence type="ECO:0000313" key="6">
    <source>
        <dbReference type="EMBL" id="PKW25507.1"/>
    </source>
</evidence>
<organism evidence="6 7">
    <name type="scientific">Phycicoccus duodecadis</name>
    <dbReference type="NCBI Taxonomy" id="173053"/>
    <lineage>
        <taxon>Bacteria</taxon>
        <taxon>Bacillati</taxon>
        <taxon>Actinomycetota</taxon>
        <taxon>Actinomycetes</taxon>
        <taxon>Micrococcales</taxon>
        <taxon>Intrasporangiaceae</taxon>
        <taxon>Phycicoccus</taxon>
    </lineage>
</organism>
<reference evidence="6 7" key="1">
    <citation type="submission" date="2017-12" db="EMBL/GenBank/DDBJ databases">
        <title>Sequencing the genomes of 1000 Actinobacteria strains.</title>
        <authorList>
            <person name="Klenk H.-P."/>
        </authorList>
    </citation>
    <scope>NUCLEOTIDE SEQUENCE [LARGE SCALE GENOMIC DNA]</scope>
    <source>
        <strain evidence="6 7">DSM 12806</strain>
    </source>
</reference>